<dbReference type="EMBL" id="MN586040">
    <property type="protein sequence ID" value="QGJ94930.1"/>
    <property type="molecule type" value="Genomic_DNA"/>
</dbReference>
<accession>A0A649VQZ2</accession>
<evidence type="ECO:0000256" key="2">
    <source>
        <dbReference type="ARBA" id="ARBA00022679"/>
    </source>
</evidence>
<evidence type="ECO:0000313" key="4">
    <source>
        <dbReference type="Proteomes" id="UP000423065"/>
    </source>
</evidence>
<proteinExistence type="predicted"/>
<dbReference type="InterPro" id="IPR015422">
    <property type="entry name" value="PyrdxlP-dep_Trfase_small"/>
</dbReference>
<protein>
    <submittedName>
        <fullName evidence="3">Aminotransferase</fullName>
    </submittedName>
</protein>
<evidence type="ECO:0000256" key="1">
    <source>
        <dbReference type="ARBA" id="ARBA00022576"/>
    </source>
</evidence>
<dbReference type="InterPro" id="IPR015424">
    <property type="entry name" value="PyrdxlP-dep_Trfase"/>
</dbReference>
<dbReference type="KEGG" id="vg:64766776"/>
<dbReference type="RefSeq" id="YP_010059543.1">
    <property type="nucleotide sequence ID" value="NC_054726.1"/>
</dbReference>
<dbReference type="Gene3D" id="3.40.640.10">
    <property type="entry name" value="Type I PLP-dependent aspartate aminotransferase-like (Major domain)"/>
    <property type="match status" value="1"/>
</dbReference>
<dbReference type="InterPro" id="IPR050103">
    <property type="entry name" value="Class-III_PLP-dep_AT"/>
</dbReference>
<keyword evidence="1 3" id="KW-0032">Aminotransferase</keyword>
<dbReference type="GO" id="GO:0008483">
    <property type="term" value="F:transaminase activity"/>
    <property type="evidence" value="ECO:0007669"/>
    <property type="project" value="UniProtKB-KW"/>
</dbReference>
<dbReference type="PANTHER" id="PTHR11986">
    <property type="entry name" value="AMINOTRANSFERASE CLASS III"/>
    <property type="match status" value="1"/>
</dbReference>
<dbReference type="Gene3D" id="3.90.1150.10">
    <property type="entry name" value="Aspartate Aminotransferase, domain 1"/>
    <property type="match status" value="1"/>
</dbReference>
<organism evidence="3 4">
    <name type="scientific">Gordonia phage Stormageddon</name>
    <dbReference type="NCBI Taxonomy" id="2656541"/>
    <lineage>
        <taxon>Viruses</taxon>
        <taxon>Duplodnaviria</taxon>
        <taxon>Heunggongvirae</taxon>
        <taxon>Uroviricota</taxon>
        <taxon>Caudoviricetes</taxon>
        <taxon>Stormageddonvirus</taxon>
        <taxon>Stormageddonvirus Stormageddon</taxon>
    </lineage>
</organism>
<dbReference type="GO" id="GO:0030170">
    <property type="term" value="F:pyridoxal phosphate binding"/>
    <property type="evidence" value="ECO:0007669"/>
    <property type="project" value="TreeGrafter"/>
</dbReference>
<gene>
    <name evidence="3" type="primary">67</name>
    <name evidence="3" type="ORF">SEA_STORMAGEDDON_67</name>
</gene>
<dbReference type="PANTHER" id="PTHR11986:SF79">
    <property type="entry name" value="ACETYLORNITHINE AMINOTRANSFERASE, MITOCHONDRIAL"/>
    <property type="match status" value="1"/>
</dbReference>
<dbReference type="Proteomes" id="UP000423065">
    <property type="component" value="Segment"/>
</dbReference>
<dbReference type="GO" id="GO:0042802">
    <property type="term" value="F:identical protein binding"/>
    <property type="evidence" value="ECO:0007669"/>
    <property type="project" value="TreeGrafter"/>
</dbReference>
<keyword evidence="4" id="KW-1185">Reference proteome</keyword>
<dbReference type="GeneID" id="64766776"/>
<sequence>MTTPDLQQQFTRWRETYDRRVDRPAAEPPLVVGAKHHFLMTSERQALRDFTGGGGLMPVGHAQDQVVEAVTDLAQHFYQLGPFGDLIQGIQMEYLSWLSKHFHPEWRFRFYSSENEALMLVGDAVGVAPWELEWINREPPLRPQDTHPKGGTPKAVLVSPVDPLTYQEVDENELNRVALLHEQGVKVVWDETVLGMGWRGTSVFGTPHYADAVVLGGALGGGMPLAAIGGRDLSDTWSEDRTGGSGLAFTAGLHTLRQLMVQSSKPDMAHIVERLDDELNRLPVQLDGFGLLRSLRFPTDRIADEFVGACRRQDVLLSRHGNFVRIAFPTICELQDVDDLIVRLTEALKEIEPR</sequence>
<dbReference type="SUPFAM" id="SSF53383">
    <property type="entry name" value="PLP-dependent transferases"/>
    <property type="match status" value="1"/>
</dbReference>
<name>A0A649VQZ2_9CAUD</name>
<reference evidence="3 4" key="1">
    <citation type="submission" date="2019-10" db="EMBL/GenBank/DDBJ databases">
        <authorList>
            <person name="Garlena R.A."/>
            <person name="Russell D.A."/>
            <person name="Pope W.H."/>
            <person name="Jacobs-Sera D."/>
            <person name="Hatfull G.F."/>
        </authorList>
    </citation>
    <scope>NUCLEOTIDE SEQUENCE [LARGE SCALE GENOMIC DNA]</scope>
</reference>
<keyword evidence="2" id="KW-0808">Transferase</keyword>
<dbReference type="InterPro" id="IPR015421">
    <property type="entry name" value="PyrdxlP-dep_Trfase_major"/>
</dbReference>
<evidence type="ECO:0000313" key="3">
    <source>
        <dbReference type="EMBL" id="QGJ94930.1"/>
    </source>
</evidence>